<proteinExistence type="predicted"/>
<evidence type="ECO:0000256" key="1">
    <source>
        <dbReference type="SAM" id="Phobius"/>
    </source>
</evidence>
<evidence type="ECO:0000313" key="3">
    <source>
        <dbReference type="Proteomes" id="UP001494588"/>
    </source>
</evidence>
<feature type="transmembrane region" description="Helical" evidence="1">
    <location>
        <begin position="47"/>
        <end position="68"/>
    </location>
</feature>
<name>A0ABU9QM13_9BURK</name>
<accession>A0ABU9QM13</accession>
<evidence type="ECO:0000313" key="2">
    <source>
        <dbReference type="EMBL" id="MEM5290517.1"/>
    </source>
</evidence>
<keyword evidence="1" id="KW-0472">Membrane</keyword>
<comment type="caution">
    <text evidence="2">The sequence shown here is derived from an EMBL/GenBank/DDBJ whole genome shotgun (WGS) entry which is preliminary data.</text>
</comment>
<gene>
    <name evidence="2" type="ORF">V4C55_32825</name>
</gene>
<keyword evidence="1" id="KW-1133">Transmembrane helix</keyword>
<dbReference type="EMBL" id="JAZHGC010000037">
    <property type="protein sequence ID" value="MEM5290517.1"/>
    <property type="molecule type" value="Genomic_DNA"/>
</dbReference>
<sequence length="81" mass="8520">MKMSHQLASRTAGPLWGLLFGVMLTVAGVAFGYYLTASGEADRGDESLAVAAVVLGVSVAVYAARELLRKPARASKKLQQP</sequence>
<organism evidence="2 3">
    <name type="scientific">Paraburkholderia sabiae</name>
    <dbReference type="NCBI Taxonomy" id="273251"/>
    <lineage>
        <taxon>Bacteria</taxon>
        <taxon>Pseudomonadati</taxon>
        <taxon>Pseudomonadota</taxon>
        <taxon>Betaproteobacteria</taxon>
        <taxon>Burkholderiales</taxon>
        <taxon>Burkholderiaceae</taxon>
        <taxon>Paraburkholderia</taxon>
    </lineage>
</organism>
<reference evidence="2 3" key="1">
    <citation type="submission" date="2024-01" db="EMBL/GenBank/DDBJ databases">
        <title>The diversity of rhizobia nodulating Mimosa spp. in eleven states of Brazil covering several biomes is determined by host plant, location, and edaphic factors.</title>
        <authorList>
            <person name="Rouws L."/>
            <person name="Barauna A."/>
            <person name="Beukes C."/>
            <person name="De Faria S.M."/>
            <person name="Gross E."/>
            <person name="Dos Reis Junior F.B."/>
            <person name="Simon M."/>
            <person name="Maluk M."/>
            <person name="Odee D.W."/>
            <person name="Kenicer G."/>
            <person name="Young J.P.W."/>
            <person name="Reis V.M."/>
            <person name="Zilli J."/>
            <person name="James E.K."/>
        </authorList>
    </citation>
    <scope>NUCLEOTIDE SEQUENCE [LARGE SCALE GENOMIC DNA]</scope>
    <source>
        <strain evidence="2 3">JPY77</strain>
    </source>
</reference>
<keyword evidence="3" id="KW-1185">Reference proteome</keyword>
<feature type="transmembrane region" description="Helical" evidence="1">
    <location>
        <begin position="12"/>
        <end position="35"/>
    </location>
</feature>
<dbReference type="Proteomes" id="UP001494588">
    <property type="component" value="Unassembled WGS sequence"/>
</dbReference>
<keyword evidence="1" id="KW-0812">Transmembrane</keyword>
<dbReference type="RefSeq" id="WP_201659300.1">
    <property type="nucleotide sequence ID" value="NZ_CAJHCS010000034.1"/>
</dbReference>
<protein>
    <submittedName>
        <fullName evidence="2">Uncharacterized protein</fullName>
    </submittedName>
</protein>